<dbReference type="Gene3D" id="1.20.120.1220">
    <property type="match status" value="1"/>
</dbReference>
<feature type="domain" description="Prepilin type IV endopeptidase peptidase" evidence="2">
    <location>
        <begin position="3"/>
        <end position="127"/>
    </location>
</feature>
<accession>A0AAV5B4R7</accession>
<gene>
    <name evidence="3" type="ORF">ATOP_11810</name>
</gene>
<sequence length="162" mass="15970">MAAFLALAAWASVADARERRLPNALLAAMAAVALAFQMARALSLPLSPGLPWLAALAGNLPAPGPLLVGAVAVTAAAAAAELCARRLGRGAVGMGDVKLLGCWAALLGWGPAVAAMAAGLCLGAAVAALRGRATFAVGPWACLAGVVAAFLCAFGPVILSFR</sequence>
<reference evidence="3" key="1">
    <citation type="journal article" date="2022" name="Int. J. Syst. Evol. Microbiol.">
        <title>Granulimonas faecalis gen. nov., sp. nov., and Leptogranulimonas caecicola gen. nov., sp. nov., novel lactate-producing Atopobiaceae bacteria isolated from mouse intestines, and an emended description of the family Atopobiaceae.</title>
        <authorList>
            <person name="Morinaga K."/>
            <person name="Kusada H."/>
            <person name="Sakamoto S."/>
            <person name="Murakami T."/>
            <person name="Toyoda A."/>
            <person name="Mori H."/>
            <person name="Meng X.Y."/>
            <person name="Takashino M."/>
            <person name="Murotomi K."/>
            <person name="Tamaki H."/>
        </authorList>
    </citation>
    <scope>NUCLEOTIDE SEQUENCE</scope>
    <source>
        <strain evidence="3">OPF53</strain>
    </source>
</reference>
<name>A0AAV5B4R7_9ACTN</name>
<comment type="caution">
    <text evidence="3">The sequence shown here is derived from an EMBL/GenBank/DDBJ whole genome shotgun (WGS) entry which is preliminary data.</text>
</comment>
<dbReference type="Pfam" id="PF01478">
    <property type="entry name" value="Peptidase_A24"/>
    <property type="match status" value="1"/>
</dbReference>
<keyword evidence="1" id="KW-0472">Membrane</keyword>
<organism evidence="3 4">
    <name type="scientific">Granulimonas faecalis</name>
    <dbReference type="NCBI Taxonomy" id="2894155"/>
    <lineage>
        <taxon>Bacteria</taxon>
        <taxon>Bacillati</taxon>
        <taxon>Actinomycetota</taxon>
        <taxon>Coriobacteriia</taxon>
        <taxon>Coriobacteriales</taxon>
        <taxon>Kribbibacteriaceae</taxon>
        <taxon>Granulimonas</taxon>
    </lineage>
</organism>
<feature type="transmembrane region" description="Helical" evidence="1">
    <location>
        <begin position="135"/>
        <end position="159"/>
    </location>
</feature>
<dbReference type="InterPro" id="IPR000045">
    <property type="entry name" value="Prepilin_IV_endopep_pep"/>
</dbReference>
<dbReference type="EMBL" id="BQKC01000001">
    <property type="protein sequence ID" value="GJM55526.1"/>
    <property type="molecule type" value="Genomic_DNA"/>
</dbReference>
<dbReference type="AlphaFoldDB" id="A0AAV5B4R7"/>
<dbReference type="Proteomes" id="UP001055025">
    <property type="component" value="Unassembled WGS sequence"/>
</dbReference>
<evidence type="ECO:0000313" key="3">
    <source>
        <dbReference type="EMBL" id="GJM55526.1"/>
    </source>
</evidence>
<keyword evidence="1" id="KW-1133">Transmembrane helix</keyword>
<protein>
    <recommendedName>
        <fullName evidence="2">Prepilin type IV endopeptidase peptidase domain-containing protein</fullName>
    </recommendedName>
</protein>
<dbReference type="RefSeq" id="WP_168353965.1">
    <property type="nucleotide sequence ID" value="NZ_BQKC01000001.1"/>
</dbReference>
<feature type="transmembrane region" description="Helical" evidence="1">
    <location>
        <begin position="105"/>
        <end position="129"/>
    </location>
</feature>
<keyword evidence="1" id="KW-0812">Transmembrane</keyword>
<evidence type="ECO:0000256" key="1">
    <source>
        <dbReference type="SAM" id="Phobius"/>
    </source>
</evidence>
<feature type="transmembrane region" description="Helical" evidence="1">
    <location>
        <begin position="65"/>
        <end position="84"/>
    </location>
</feature>
<dbReference type="GO" id="GO:0004190">
    <property type="term" value="F:aspartic-type endopeptidase activity"/>
    <property type="evidence" value="ECO:0007669"/>
    <property type="project" value="InterPro"/>
</dbReference>
<evidence type="ECO:0000259" key="2">
    <source>
        <dbReference type="Pfam" id="PF01478"/>
    </source>
</evidence>
<keyword evidence="4" id="KW-1185">Reference proteome</keyword>
<dbReference type="GO" id="GO:0016020">
    <property type="term" value="C:membrane"/>
    <property type="evidence" value="ECO:0007669"/>
    <property type="project" value="InterPro"/>
</dbReference>
<proteinExistence type="predicted"/>
<evidence type="ECO:0000313" key="4">
    <source>
        <dbReference type="Proteomes" id="UP001055025"/>
    </source>
</evidence>